<keyword evidence="6" id="KW-0175">Coiled coil</keyword>
<evidence type="ECO:0000259" key="7">
    <source>
        <dbReference type="Pfam" id="PF00884"/>
    </source>
</evidence>
<evidence type="ECO:0000313" key="9">
    <source>
        <dbReference type="Proteomes" id="UP000593567"/>
    </source>
</evidence>
<evidence type="ECO:0000256" key="3">
    <source>
        <dbReference type="ARBA" id="ARBA00022729"/>
    </source>
</evidence>
<comment type="caution">
    <text evidence="8">The sequence shown here is derived from an EMBL/GenBank/DDBJ whole genome shotgun (WGS) entry which is preliminary data.</text>
</comment>
<comment type="cofactor">
    <cofactor evidence="1">
        <name>Ca(2+)</name>
        <dbReference type="ChEBI" id="CHEBI:29108"/>
    </cofactor>
</comment>
<evidence type="ECO:0000256" key="4">
    <source>
        <dbReference type="ARBA" id="ARBA00022801"/>
    </source>
</evidence>
<keyword evidence="9" id="KW-1185">Reference proteome</keyword>
<comment type="similarity">
    <text evidence="2">Belongs to the sulfatase family.</text>
</comment>
<dbReference type="InterPro" id="IPR024607">
    <property type="entry name" value="Sulfatase_CS"/>
</dbReference>
<dbReference type="PANTHER" id="PTHR43108:SF16">
    <property type="entry name" value="EXTRACELLULAR SULFATASE SULF-1 HOMOLOG"/>
    <property type="match status" value="1"/>
</dbReference>
<accession>A0A7J7IUX0</accession>
<evidence type="ECO:0000256" key="6">
    <source>
        <dbReference type="SAM" id="Coils"/>
    </source>
</evidence>
<evidence type="ECO:0000256" key="2">
    <source>
        <dbReference type="ARBA" id="ARBA00008779"/>
    </source>
</evidence>
<protein>
    <submittedName>
        <fullName evidence="8">SULF2</fullName>
    </submittedName>
</protein>
<keyword evidence="5" id="KW-0325">Glycoprotein</keyword>
<dbReference type="SUPFAM" id="SSF53649">
    <property type="entry name" value="Alkaline phosphatase-like"/>
    <property type="match status" value="1"/>
</dbReference>
<feature type="coiled-coil region" evidence="6">
    <location>
        <begin position="487"/>
        <end position="518"/>
    </location>
</feature>
<evidence type="ECO:0000256" key="5">
    <source>
        <dbReference type="ARBA" id="ARBA00023180"/>
    </source>
</evidence>
<evidence type="ECO:0000256" key="1">
    <source>
        <dbReference type="ARBA" id="ARBA00001913"/>
    </source>
</evidence>
<dbReference type="PANTHER" id="PTHR43108">
    <property type="entry name" value="N-ACETYLGLUCOSAMINE-6-SULFATASE FAMILY MEMBER"/>
    <property type="match status" value="1"/>
</dbReference>
<reference evidence="8" key="1">
    <citation type="submission" date="2020-06" db="EMBL/GenBank/DDBJ databases">
        <title>Draft genome of Bugula neritina, a colonial animal packing powerful symbionts and potential medicines.</title>
        <authorList>
            <person name="Rayko M."/>
        </authorList>
    </citation>
    <scope>NUCLEOTIDE SEQUENCE [LARGE SCALE GENOMIC DNA]</scope>
    <source>
        <strain evidence="8">Kwan_BN1</strain>
    </source>
</reference>
<dbReference type="GO" id="GO:0008449">
    <property type="term" value="F:N-acetylglucosamine-6-sulfatase activity"/>
    <property type="evidence" value="ECO:0007669"/>
    <property type="project" value="TreeGrafter"/>
</dbReference>
<dbReference type="InterPro" id="IPR017850">
    <property type="entry name" value="Alkaline_phosphatase_core_sf"/>
</dbReference>
<keyword evidence="4" id="KW-0378">Hydrolase</keyword>
<evidence type="ECO:0000313" key="8">
    <source>
        <dbReference type="EMBL" id="KAF6017719.1"/>
    </source>
</evidence>
<name>A0A7J7IUX0_BUGNE</name>
<dbReference type="CDD" id="cd16147">
    <property type="entry name" value="G6S"/>
    <property type="match status" value="1"/>
</dbReference>
<dbReference type="OrthoDB" id="96314at2759"/>
<gene>
    <name evidence="8" type="ORF">EB796_023967</name>
</gene>
<sequence>MTDDQDSELGSMNYMPKTRRILEAGGVKFTNAFTNSPICCPSRSSFLTGLHVHNHNIWTNNVNCSSKYWQTNFEVKSFATYLQDSGYKTGYFGKYLNEYVGDHIPAGWREWMGLVKNSAFYNYTVNYNGDLIKHGDDYHDDYFTDLIANDSLAFFKSSKLSYPSKPVAMVLSMPAPHGPEDSAPQYSDMFQNITDHRTPSWNYAPNPDKELLLQITGKMEPIQSQFADLLMRKRVMTLQSVDDAVEKVYNELSDLGELNNTYMIYLSDHGYHLGQFGIPKGKSMPYEFDIRIPMYARGPGIKPGSQISNLVGIIDIAPTLLDIAQVTPPDHMDGKSLKPLLEDSNQSMSVQRKAWRDTFLIERGKLRKQLINTNGITENFLSIYFNNNGGIESKCDKPRYQYPCKADQKFYCHKDSLDRRRIRKCNKLTKKCPCKENKRVKRNAEEKLVKKCSVIEGEVKCRRVEANGKPKGGRKSQRVLSSHQKALDDLIRDYKQQLVQLRILREDLQNDLENIDLDKYKLPAHNVTSDDVKRVKLARNNTRITTSLQTMTTPQPLELECLCAANEDELNEVDPKDLVREINLQTTSLPVEFVSTGLSKRDQKRIERQKKRDEKKQLRRGDKEICDEGDRICLRRQRKKAEFSKRNNPHCQVDGVECTIMDNSHWKTEPKWDKGPFCFCNNAQSNVFWCLRVLNETDNFLYCEYINDFLSYFDINKDPWQLRNAIHDLSYTQLGQLHNLLIRMRKCKGAKECTYRHRNRLASSPVSGSHFSRAQHM</sequence>
<dbReference type="Pfam" id="PF00884">
    <property type="entry name" value="Sulfatase"/>
    <property type="match status" value="1"/>
</dbReference>
<dbReference type="Gene3D" id="3.40.720.10">
    <property type="entry name" value="Alkaline Phosphatase, subunit A"/>
    <property type="match status" value="1"/>
</dbReference>
<dbReference type="Proteomes" id="UP000593567">
    <property type="component" value="Unassembled WGS sequence"/>
</dbReference>
<keyword evidence="3" id="KW-0732">Signal</keyword>
<organism evidence="8 9">
    <name type="scientific">Bugula neritina</name>
    <name type="common">Brown bryozoan</name>
    <name type="synonym">Sertularia neritina</name>
    <dbReference type="NCBI Taxonomy" id="10212"/>
    <lineage>
        <taxon>Eukaryota</taxon>
        <taxon>Metazoa</taxon>
        <taxon>Spiralia</taxon>
        <taxon>Lophotrochozoa</taxon>
        <taxon>Bryozoa</taxon>
        <taxon>Gymnolaemata</taxon>
        <taxon>Cheilostomatida</taxon>
        <taxon>Flustrina</taxon>
        <taxon>Buguloidea</taxon>
        <taxon>Bugulidae</taxon>
        <taxon>Bugula</taxon>
    </lineage>
</organism>
<dbReference type="AlphaFoldDB" id="A0A7J7IUX0"/>
<dbReference type="EMBL" id="VXIV02003365">
    <property type="protein sequence ID" value="KAF6017719.1"/>
    <property type="molecule type" value="Genomic_DNA"/>
</dbReference>
<dbReference type="PROSITE" id="PS00523">
    <property type="entry name" value="SULFATASE_1"/>
    <property type="match status" value="1"/>
</dbReference>
<dbReference type="GO" id="GO:0005539">
    <property type="term" value="F:glycosaminoglycan binding"/>
    <property type="evidence" value="ECO:0007669"/>
    <property type="project" value="TreeGrafter"/>
</dbReference>
<feature type="domain" description="Sulfatase N-terminal" evidence="7">
    <location>
        <begin position="11"/>
        <end position="325"/>
    </location>
</feature>
<dbReference type="InterPro" id="IPR000917">
    <property type="entry name" value="Sulfatase_N"/>
</dbReference>
<proteinExistence type="inferred from homology"/>